<protein>
    <submittedName>
        <fullName evidence="1">Uncharacterized protein</fullName>
    </submittedName>
</protein>
<dbReference type="Proteomes" id="UP000051276">
    <property type="component" value="Unassembled WGS sequence"/>
</dbReference>
<dbReference type="AlphaFoldDB" id="A0A0T5Z607"/>
<name>A0A0T5Z607_9GAMM</name>
<proteinExistence type="predicted"/>
<organism evidence="1 2">
    <name type="scientific">endosymbiont of Ridgeia piscesae</name>
    <dbReference type="NCBI Taxonomy" id="54398"/>
    <lineage>
        <taxon>Bacteria</taxon>
        <taxon>Pseudomonadati</taxon>
        <taxon>Pseudomonadota</taxon>
        <taxon>Gammaproteobacteria</taxon>
        <taxon>sulfur-oxidizing symbionts</taxon>
    </lineage>
</organism>
<evidence type="ECO:0000313" key="1">
    <source>
        <dbReference type="EMBL" id="KRT58354.1"/>
    </source>
</evidence>
<comment type="caution">
    <text evidence="1">The sequence shown here is derived from an EMBL/GenBank/DDBJ whole genome shotgun (WGS) entry which is preliminary data.</text>
</comment>
<feature type="non-terminal residue" evidence="1">
    <location>
        <position position="30"/>
    </location>
</feature>
<accession>A0A0T5Z607</accession>
<evidence type="ECO:0000313" key="2">
    <source>
        <dbReference type="Proteomes" id="UP000051276"/>
    </source>
</evidence>
<reference evidence="1 2" key="1">
    <citation type="submission" date="2015-11" db="EMBL/GenBank/DDBJ databases">
        <title>The genome of Candidatus Endoriftia persephone in Ridgeia piscesae and population structure of the North Eastern Pacific vestimentiferan symbionts.</title>
        <authorList>
            <person name="Perez M."/>
            <person name="Juniper K.S."/>
        </authorList>
    </citation>
    <scope>NUCLEOTIDE SEQUENCE [LARGE SCALE GENOMIC DNA]</scope>
    <source>
        <strain evidence="1">Ind10</strain>
    </source>
</reference>
<dbReference type="EMBL" id="LMXI01000357">
    <property type="protein sequence ID" value="KRT58354.1"/>
    <property type="molecule type" value="Genomic_DNA"/>
</dbReference>
<sequence>MSRVVPYFYSWNIPSLPYSCRRHTSLQRQL</sequence>
<gene>
    <name evidence="1" type="ORF">Ga0076813_13371</name>
</gene>